<dbReference type="Proteomes" id="UP001610335">
    <property type="component" value="Unassembled WGS sequence"/>
</dbReference>
<keyword evidence="1" id="KW-0472">Membrane</keyword>
<protein>
    <submittedName>
        <fullName evidence="2">Uncharacterized protein</fullName>
    </submittedName>
</protein>
<reference evidence="2 3" key="1">
    <citation type="submission" date="2024-07" db="EMBL/GenBank/DDBJ databases">
        <title>Section-level genome sequencing and comparative genomics of Aspergillus sections Usti and Cavernicolus.</title>
        <authorList>
            <consortium name="Lawrence Berkeley National Laboratory"/>
            <person name="Nybo J.L."/>
            <person name="Vesth T.C."/>
            <person name="Theobald S."/>
            <person name="Frisvad J.C."/>
            <person name="Larsen T.O."/>
            <person name="Kjaerboelling I."/>
            <person name="Rothschild-Mancinelli K."/>
            <person name="Lyhne E.K."/>
            <person name="Kogle M.E."/>
            <person name="Barry K."/>
            <person name="Clum A."/>
            <person name="Na H."/>
            <person name="Ledsgaard L."/>
            <person name="Lin J."/>
            <person name="Lipzen A."/>
            <person name="Kuo A."/>
            <person name="Riley R."/>
            <person name="Mondo S."/>
            <person name="LaButti K."/>
            <person name="Haridas S."/>
            <person name="Pangalinan J."/>
            <person name="Salamov A.A."/>
            <person name="Simmons B.A."/>
            <person name="Magnuson J.K."/>
            <person name="Chen J."/>
            <person name="Drula E."/>
            <person name="Henrissat B."/>
            <person name="Wiebenga A."/>
            <person name="Lubbers R.J."/>
            <person name="Gomes A.C."/>
            <person name="Makela M.R."/>
            <person name="Stajich J."/>
            <person name="Grigoriev I.V."/>
            <person name="Mortensen U.H."/>
            <person name="De vries R.P."/>
            <person name="Baker S.E."/>
            <person name="Andersen M.R."/>
        </authorList>
    </citation>
    <scope>NUCLEOTIDE SEQUENCE [LARGE SCALE GENOMIC DNA]</scope>
    <source>
        <strain evidence="2 3">CBS 600.67</strain>
    </source>
</reference>
<keyword evidence="1" id="KW-0812">Transmembrane</keyword>
<proteinExistence type="predicted"/>
<evidence type="ECO:0000256" key="1">
    <source>
        <dbReference type="SAM" id="Phobius"/>
    </source>
</evidence>
<feature type="transmembrane region" description="Helical" evidence="1">
    <location>
        <begin position="52"/>
        <end position="70"/>
    </location>
</feature>
<name>A0ABR4IJ20_9EURO</name>
<keyword evidence="3" id="KW-1185">Reference proteome</keyword>
<evidence type="ECO:0000313" key="3">
    <source>
        <dbReference type="Proteomes" id="UP001610335"/>
    </source>
</evidence>
<accession>A0ABR4IJ20</accession>
<comment type="caution">
    <text evidence="2">The sequence shown here is derived from an EMBL/GenBank/DDBJ whole genome shotgun (WGS) entry which is preliminary data.</text>
</comment>
<evidence type="ECO:0000313" key="2">
    <source>
        <dbReference type="EMBL" id="KAL2827769.1"/>
    </source>
</evidence>
<dbReference type="EMBL" id="JBFXLS010000023">
    <property type="protein sequence ID" value="KAL2827769.1"/>
    <property type="molecule type" value="Genomic_DNA"/>
</dbReference>
<gene>
    <name evidence="2" type="ORF">BDW59DRAFT_143811</name>
</gene>
<keyword evidence="1" id="KW-1133">Transmembrane helix</keyword>
<organism evidence="2 3">
    <name type="scientific">Aspergillus cavernicola</name>
    <dbReference type="NCBI Taxonomy" id="176166"/>
    <lineage>
        <taxon>Eukaryota</taxon>
        <taxon>Fungi</taxon>
        <taxon>Dikarya</taxon>
        <taxon>Ascomycota</taxon>
        <taxon>Pezizomycotina</taxon>
        <taxon>Eurotiomycetes</taxon>
        <taxon>Eurotiomycetidae</taxon>
        <taxon>Eurotiales</taxon>
        <taxon>Aspergillaceae</taxon>
        <taxon>Aspergillus</taxon>
        <taxon>Aspergillus subgen. Nidulantes</taxon>
    </lineage>
</organism>
<sequence length="100" mass="11325">MGVGSDTREALHTCTMEYIRESGYARECWNALETWYTHGAAYSMWCGMLKWLTLRLCAMTVWIGCAFLCVSRPSEIALQKPIDILILGCLRHSGPYAGTW</sequence>